<evidence type="ECO:0000313" key="1">
    <source>
        <dbReference type="EMBL" id="KPV53565.1"/>
    </source>
</evidence>
<dbReference type="EMBL" id="LJCR01000229">
    <property type="protein sequence ID" value="KPV53565.1"/>
    <property type="molecule type" value="Genomic_DNA"/>
</dbReference>
<reference evidence="1 2" key="1">
    <citation type="submission" date="2015-09" db="EMBL/GenBank/DDBJ databases">
        <title>Draft genome sequence of Kouleothrix aurantiaca JCM 19913.</title>
        <authorList>
            <person name="Hemp J."/>
        </authorList>
    </citation>
    <scope>NUCLEOTIDE SEQUENCE [LARGE SCALE GENOMIC DNA]</scope>
    <source>
        <strain evidence="1 2">COM-B</strain>
    </source>
</reference>
<gene>
    <name evidence="1" type="ORF">SE17_08930</name>
</gene>
<name>A0A0N8PSS8_9CHLR</name>
<evidence type="ECO:0000313" key="2">
    <source>
        <dbReference type="Proteomes" id="UP000050509"/>
    </source>
</evidence>
<sequence>MTCVFGKRILKPIHDPLIIGKRVSCLSRMQTSLLGQTTEFVGRIAITTDELNVVLKKKLNQIIAARLARHVVASGNQDVGSAQCGKSIEDSRKARIIAVDIRKERETHGDAPADEFVSKRLADHEAVAWMEIRPTGCALAAPPPINGNTIVAETDAEKGTISLDAKRRPLQARVSPRRYCHGS</sequence>
<proteinExistence type="predicted"/>
<comment type="caution">
    <text evidence="1">The sequence shown here is derived from an EMBL/GenBank/DDBJ whole genome shotgun (WGS) entry which is preliminary data.</text>
</comment>
<keyword evidence="2" id="KW-1185">Reference proteome</keyword>
<accession>A0A0N8PSS8</accession>
<organism evidence="1 2">
    <name type="scientific">Kouleothrix aurantiaca</name>
    <dbReference type="NCBI Taxonomy" id="186479"/>
    <lineage>
        <taxon>Bacteria</taxon>
        <taxon>Bacillati</taxon>
        <taxon>Chloroflexota</taxon>
        <taxon>Chloroflexia</taxon>
        <taxon>Chloroflexales</taxon>
        <taxon>Roseiflexineae</taxon>
        <taxon>Roseiflexaceae</taxon>
        <taxon>Kouleothrix</taxon>
    </lineage>
</organism>
<dbReference type="AlphaFoldDB" id="A0A0N8PSS8"/>
<protein>
    <submittedName>
        <fullName evidence="1">Uncharacterized protein</fullName>
    </submittedName>
</protein>
<dbReference type="Proteomes" id="UP000050509">
    <property type="component" value="Unassembled WGS sequence"/>
</dbReference>